<dbReference type="PANTHER" id="PTHR34002:SF10">
    <property type="entry name" value="PUTATIVE-RELATED"/>
    <property type="match status" value="1"/>
</dbReference>
<evidence type="ECO:0000256" key="2">
    <source>
        <dbReference type="RuleBase" id="RU361163"/>
    </source>
</evidence>
<gene>
    <name evidence="4" type="ORF">M441DRAFT_177701</name>
</gene>
<dbReference type="GO" id="GO:0000272">
    <property type="term" value="P:polysaccharide catabolic process"/>
    <property type="evidence" value="ECO:0007669"/>
    <property type="project" value="UniProtKB-KW"/>
</dbReference>
<proteinExistence type="inferred from homology"/>
<evidence type="ECO:0000256" key="3">
    <source>
        <dbReference type="SAM" id="SignalP"/>
    </source>
</evidence>
<dbReference type="Pfam" id="PF01670">
    <property type="entry name" value="Glyco_hydro_12"/>
    <property type="match status" value="1"/>
</dbReference>
<accession>A0A2T3YVM8</accession>
<dbReference type="Proteomes" id="UP000240493">
    <property type="component" value="Unassembled WGS sequence"/>
</dbReference>
<dbReference type="GO" id="GO:0008810">
    <property type="term" value="F:cellulase activity"/>
    <property type="evidence" value="ECO:0007669"/>
    <property type="project" value="InterPro"/>
</dbReference>
<dbReference type="OrthoDB" id="89349at2759"/>
<dbReference type="InterPro" id="IPR002594">
    <property type="entry name" value="GH12"/>
</dbReference>
<keyword evidence="2" id="KW-0624">Polysaccharide degradation</keyword>
<reference evidence="4 5" key="1">
    <citation type="submission" date="2016-07" db="EMBL/GenBank/DDBJ databases">
        <title>Multiple horizontal gene transfer events from other fungi enriched the ability of initially mycotrophic Trichoderma (Ascomycota) to feed on dead plant biomass.</title>
        <authorList>
            <consortium name="DOE Joint Genome Institute"/>
            <person name="Aerts A."/>
            <person name="Atanasova L."/>
            <person name="Chenthamara K."/>
            <person name="Zhang J."/>
            <person name="Grujic M."/>
            <person name="Henrissat B."/>
            <person name="Kuo A."/>
            <person name="Salamov A."/>
            <person name="Lipzen A."/>
            <person name="Labutti K."/>
            <person name="Barry K."/>
            <person name="Miao Y."/>
            <person name="Rahimi M.J."/>
            <person name="Shen Q."/>
            <person name="Grigoriev I.V."/>
            <person name="Kubicek C.P."/>
            <person name="Druzhinina I.S."/>
        </authorList>
    </citation>
    <scope>NUCLEOTIDE SEQUENCE [LARGE SCALE GENOMIC DNA]</scope>
    <source>
        <strain evidence="4 5">CBS 433.97</strain>
    </source>
</reference>
<dbReference type="InterPro" id="IPR013319">
    <property type="entry name" value="GH11/12"/>
</dbReference>
<keyword evidence="2" id="KW-0119">Carbohydrate metabolism</keyword>
<name>A0A2T3YVM8_TRIA4</name>
<keyword evidence="2" id="KW-0326">Glycosidase</keyword>
<sequence>MKLLQIAPTLLPVAVAAQSSCSQYAQFSGGNYALSNNLWGQSAGSGSGCITEISLGSSAVWSTNWNWSGGQSNVKGYPNTALNIPNKRLVSSISSMPTTAQWSYTGSSIRADVAYDLFTASNPNHVTYSGDYELMIWLGKYGDIGPIGSSQGTVNVGGSSWTLYYGYNGAMQVYSFVAPGNLTNWNGDVKNFYNYLQNNKGYPASSQYVLSYQFGTEAFTGSGTLNATWSASIN</sequence>
<comment type="similarity">
    <text evidence="1 2">Belongs to the glycosyl hydrolase 12 (cellulase H) family.</text>
</comment>
<dbReference type="Gene3D" id="2.60.120.180">
    <property type="match status" value="1"/>
</dbReference>
<dbReference type="STRING" id="1042311.A0A2T3YVM8"/>
<dbReference type="EMBL" id="KZ679270">
    <property type="protein sequence ID" value="PTB36625.1"/>
    <property type="molecule type" value="Genomic_DNA"/>
</dbReference>
<dbReference type="AlphaFoldDB" id="A0A2T3YVM8"/>
<keyword evidence="3" id="KW-0732">Signal</keyword>
<organism evidence="4 5">
    <name type="scientific">Trichoderma asperellum (strain ATCC 204424 / CBS 433.97 / NBRC 101777)</name>
    <dbReference type="NCBI Taxonomy" id="1042311"/>
    <lineage>
        <taxon>Eukaryota</taxon>
        <taxon>Fungi</taxon>
        <taxon>Dikarya</taxon>
        <taxon>Ascomycota</taxon>
        <taxon>Pezizomycotina</taxon>
        <taxon>Sordariomycetes</taxon>
        <taxon>Hypocreomycetidae</taxon>
        <taxon>Hypocreales</taxon>
        <taxon>Hypocreaceae</taxon>
        <taxon>Trichoderma</taxon>
    </lineage>
</organism>
<evidence type="ECO:0000256" key="1">
    <source>
        <dbReference type="ARBA" id="ARBA00005519"/>
    </source>
</evidence>
<dbReference type="InterPro" id="IPR013320">
    <property type="entry name" value="ConA-like_dom_sf"/>
</dbReference>
<evidence type="ECO:0000313" key="5">
    <source>
        <dbReference type="Proteomes" id="UP000240493"/>
    </source>
</evidence>
<keyword evidence="5" id="KW-1185">Reference proteome</keyword>
<protein>
    <submittedName>
        <fullName evidence="4">Glycoside hydrolase family 12 protein</fullName>
    </submittedName>
</protein>
<dbReference type="PANTHER" id="PTHR34002">
    <property type="entry name" value="BLR1656 PROTEIN"/>
    <property type="match status" value="1"/>
</dbReference>
<dbReference type="SUPFAM" id="SSF49899">
    <property type="entry name" value="Concanavalin A-like lectins/glucanases"/>
    <property type="match status" value="1"/>
</dbReference>
<feature type="chain" id="PRO_5015760029" evidence="3">
    <location>
        <begin position="17"/>
        <end position="234"/>
    </location>
</feature>
<keyword evidence="2 4" id="KW-0378">Hydrolase</keyword>
<evidence type="ECO:0000313" key="4">
    <source>
        <dbReference type="EMBL" id="PTB36625.1"/>
    </source>
</evidence>
<feature type="signal peptide" evidence="3">
    <location>
        <begin position="1"/>
        <end position="16"/>
    </location>
</feature>